<evidence type="ECO:0000313" key="7">
    <source>
        <dbReference type="Proteomes" id="UP001058860"/>
    </source>
</evidence>
<feature type="DNA-binding region" description="H-T-H motif" evidence="4">
    <location>
        <begin position="35"/>
        <end position="54"/>
    </location>
</feature>
<dbReference type="InterPro" id="IPR050109">
    <property type="entry name" value="HTH-type_TetR-like_transc_reg"/>
</dbReference>
<keyword evidence="1" id="KW-0805">Transcription regulation</keyword>
<keyword evidence="2 4" id="KW-0238">DNA-binding</keyword>
<evidence type="ECO:0000256" key="4">
    <source>
        <dbReference type="PROSITE-ProRule" id="PRU00335"/>
    </source>
</evidence>
<feature type="domain" description="HTH tetR-type" evidence="5">
    <location>
        <begin position="12"/>
        <end position="72"/>
    </location>
</feature>
<dbReference type="Pfam" id="PF21943">
    <property type="entry name" value="TetR_C_46"/>
    <property type="match status" value="1"/>
</dbReference>
<evidence type="ECO:0000256" key="2">
    <source>
        <dbReference type="ARBA" id="ARBA00023125"/>
    </source>
</evidence>
<dbReference type="InterPro" id="IPR009057">
    <property type="entry name" value="Homeodomain-like_sf"/>
</dbReference>
<dbReference type="SUPFAM" id="SSF46689">
    <property type="entry name" value="Homeodomain-like"/>
    <property type="match status" value="1"/>
</dbReference>
<gene>
    <name evidence="6" type="ORF">LRS13_14400</name>
</gene>
<organism evidence="6 7">
    <name type="scientific">Svornostia abyssi</name>
    <dbReference type="NCBI Taxonomy" id="2898438"/>
    <lineage>
        <taxon>Bacteria</taxon>
        <taxon>Bacillati</taxon>
        <taxon>Actinomycetota</taxon>
        <taxon>Thermoleophilia</taxon>
        <taxon>Solirubrobacterales</taxon>
        <taxon>Baekduiaceae</taxon>
        <taxon>Svornostia</taxon>
    </lineage>
</organism>
<reference evidence="7" key="1">
    <citation type="submission" date="2021-11" db="EMBL/GenBank/DDBJ databases">
        <title>Cultivation dependent microbiological survey of springs from the worlds oldest radium mine currently devoted to the extraction of radon-saturated water.</title>
        <authorList>
            <person name="Kapinusova G."/>
            <person name="Smrhova T."/>
            <person name="Strejcek M."/>
            <person name="Suman J."/>
            <person name="Jani K."/>
            <person name="Pajer P."/>
            <person name="Uhlik O."/>
        </authorList>
    </citation>
    <scope>NUCLEOTIDE SEQUENCE [LARGE SCALE GENOMIC DNA]</scope>
    <source>
        <strain evidence="7">J379</strain>
    </source>
</reference>
<dbReference type="Pfam" id="PF00440">
    <property type="entry name" value="TetR_N"/>
    <property type="match status" value="1"/>
</dbReference>
<dbReference type="PANTHER" id="PTHR30055:SF226">
    <property type="entry name" value="HTH-TYPE TRANSCRIPTIONAL REGULATOR PKSA"/>
    <property type="match status" value="1"/>
</dbReference>
<dbReference type="PANTHER" id="PTHR30055">
    <property type="entry name" value="HTH-TYPE TRANSCRIPTIONAL REGULATOR RUTR"/>
    <property type="match status" value="1"/>
</dbReference>
<dbReference type="InterPro" id="IPR036271">
    <property type="entry name" value="Tet_transcr_reg_TetR-rel_C_sf"/>
</dbReference>
<evidence type="ECO:0000259" key="5">
    <source>
        <dbReference type="PROSITE" id="PS50977"/>
    </source>
</evidence>
<evidence type="ECO:0000256" key="3">
    <source>
        <dbReference type="ARBA" id="ARBA00023163"/>
    </source>
</evidence>
<dbReference type="InterPro" id="IPR001647">
    <property type="entry name" value="HTH_TetR"/>
</dbReference>
<dbReference type="EMBL" id="CP088295">
    <property type="protein sequence ID" value="UUY01915.1"/>
    <property type="molecule type" value="Genomic_DNA"/>
</dbReference>
<dbReference type="RefSeq" id="WP_353862455.1">
    <property type="nucleotide sequence ID" value="NZ_CP088295.1"/>
</dbReference>
<sequence length="203" mass="22297">MAEPAYQRLDVDERRAQLLELGARLFTEHAYDELSMAQIAREAGISKALLYHYFPSKQAFFVATLERGATELVALTEPAADLPPAQALDQTLDGFLAWIEDHRETYLKVMRSSTGHAEVRELVEGVRAETAARLLDGLTGGEPPPPALRAAVRGWLWFMDGACQDWLEQEDLGRDEVRGLLLGTLAGAITASGHAELLAKLAE</sequence>
<name>A0ABY5PBK8_9ACTN</name>
<dbReference type="Proteomes" id="UP001058860">
    <property type="component" value="Chromosome"/>
</dbReference>
<keyword evidence="3" id="KW-0804">Transcription</keyword>
<protein>
    <submittedName>
        <fullName evidence="6">TetR/AcrR family transcriptional regulator</fullName>
    </submittedName>
</protein>
<dbReference type="PROSITE" id="PS50977">
    <property type="entry name" value="HTH_TETR_2"/>
    <property type="match status" value="1"/>
</dbReference>
<dbReference type="SUPFAM" id="SSF48498">
    <property type="entry name" value="Tetracyclin repressor-like, C-terminal domain"/>
    <property type="match status" value="1"/>
</dbReference>
<proteinExistence type="predicted"/>
<keyword evidence="7" id="KW-1185">Reference proteome</keyword>
<dbReference type="PRINTS" id="PR00455">
    <property type="entry name" value="HTHTETR"/>
</dbReference>
<dbReference type="InterPro" id="IPR054129">
    <property type="entry name" value="DesT_TetR_C"/>
</dbReference>
<dbReference type="Gene3D" id="1.10.357.10">
    <property type="entry name" value="Tetracycline Repressor, domain 2"/>
    <property type="match status" value="1"/>
</dbReference>
<evidence type="ECO:0000313" key="6">
    <source>
        <dbReference type="EMBL" id="UUY01915.1"/>
    </source>
</evidence>
<accession>A0ABY5PBK8</accession>
<evidence type="ECO:0000256" key="1">
    <source>
        <dbReference type="ARBA" id="ARBA00023015"/>
    </source>
</evidence>